<comment type="caution">
    <text evidence="2">The sequence shown here is derived from an EMBL/GenBank/DDBJ whole genome shotgun (WGS) entry which is preliminary data.</text>
</comment>
<evidence type="ECO:0000256" key="1">
    <source>
        <dbReference type="SAM" id="MobiDB-lite"/>
    </source>
</evidence>
<evidence type="ECO:0000313" key="2">
    <source>
        <dbReference type="EMBL" id="KAJ8876213.1"/>
    </source>
</evidence>
<accession>A0ABQ9GW20</accession>
<proteinExistence type="predicted"/>
<feature type="region of interest" description="Disordered" evidence="1">
    <location>
        <begin position="409"/>
        <end position="434"/>
    </location>
</feature>
<organism evidence="2 3">
    <name type="scientific">Dryococelus australis</name>
    <dbReference type="NCBI Taxonomy" id="614101"/>
    <lineage>
        <taxon>Eukaryota</taxon>
        <taxon>Metazoa</taxon>
        <taxon>Ecdysozoa</taxon>
        <taxon>Arthropoda</taxon>
        <taxon>Hexapoda</taxon>
        <taxon>Insecta</taxon>
        <taxon>Pterygota</taxon>
        <taxon>Neoptera</taxon>
        <taxon>Polyneoptera</taxon>
        <taxon>Phasmatodea</taxon>
        <taxon>Verophasmatodea</taxon>
        <taxon>Anareolatae</taxon>
        <taxon>Phasmatidae</taxon>
        <taxon>Eurycanthinae</taxon>
        <taxon>Dryococelus</taxon>
    </lineage>
</organism>
<evidence type="ECO:0000313" key="3">
    <source>
        <dbReference type="Proteomes" id="UP001159363"/>
    </source>
</evidence>
<sequence>MAVDVVCTVACSTSVLEAARVAVMAVDVVCTVACSTSVLEAARVAVMAVDVVCTVACSKSVLEAARVAVVKSNTVPNFPAIVLWTDKAQFSRQGIFNINRASCVTYLVLACSLVEPKLRRDSVPAQAKCRVAPKEERPVETVSIACCHTAFAISTCVSDVVYGMEHNHEMICITLPAGCIASSRLEPAWGPGSNTRPILHTPRRQDSMASRSMDIDLNIVLREKQPAILNLPNLYPPPATCHTRQPAVTSRAKLQPIVEHRSSSMSRGGEVVRLLASHLGELNSIPGGVVPGFSYVGVVQDDAAGQRVFSGISHFPRPCILALLHTHLTSPSPALKTSILRTAKTSPLHGYNKIIIAARYDGNTARLARRSDEALGVRVTVARIAPSLLDLGRSFRWLLTARSREPMRVNEEITESRKTGDPRDNSPTIGIVRHDPHMQKSGVTWPEREPGSHRWEVSRLTAQPPRPPVYIKEGDILGGGICLRFFFENETCDILWAILCWENSQMGVLAAVVKRLDYSPPTKASRVRSPAGSLPDFRMWESCRTMPLVGRIYRGTPVSPAPSFRSCPIRTSPHLSSIGSQDLDIKSRPNIFTLRSLRW</sequence>
<gene>
    <name evidence="2" type="ORF">PR048_024123</name>
</gene>
<dbReference type="Proteomes" id="UP001159363">
    <property type="component" value="Chromosome 8"/>
</dbReference>
<dbReference type="EMBL" id="JARBHB010000009">
    <property type="protein sequence ID" value="KAJ8876213.1"/>
    <property type="molecule type" value="Genomic_DNA"/>
</dbReference>
<keyword evidence="3" id="KW-1185">Reference proteome</keyword>
<name>A0ABQ9GW20_9NEOP</name>
<feature type="compositionally biased region" description="Basic and acidic residues" evidence="1">
    <location>
        <begin position="409"/>
        <end position="424"/>
    </location>
</feature>
<reference evidence="2 3" key="1">
    <citation type="submission" date="2023-02" db="EMBL/GenBank/DDBJ databases">
        <title>LHISI_Scaffold_Assembly.</title>
        <authorList>
            <person name="Stuart O.P."/>
            <person name="Cleave R."/>
            <person name="Magrath M.J.L."/>
            <person name="Mikheyev A.S."/>
        </authorList>
    </citation>
    <scope>NUCLEOTIDE SEQUENCE [LARGE SCALE GENOMIC DNA]</scope>
    <source>
        <strain evidence="2">Daus_M_001</strain>
        <tissue evidence="2">Leg muscle</tissue>
    </source>
</reference>
<protein>
    <submittedName>
        <fullName evidence="2">Uncharacterized protein</fullName>
    </submittedName>
</protein>